<sequence>MSDDADGSSSQTTLTGEVPEELTTDDLILSAHRADNDAVFPKVLDLHVETGAKVADVTYGKGVFWKNVPDTAFDLHGTDLDPEKSPTGESVDCRDLPYDDNSFDVVVLDPPYAEGFFRRNKEMLAGGDGSHSTFREHYSNGEVVDTRGSKYHGAVIDLYCAAGAEAKRVLRDDGTLIVKTQDEVSANTQELTHVQIINFYESQLGLYTKDLFVTVRSNTPAVSGVHTQVHARKNHSYFLVFTFEKKPANVQYAGVDAEK</sequence>
<comment type="caution">
    <text evidence="2">The sequence shown here is derived from an EMBL/GenBank/DDBJ whole genome shotgun (WGS) entry which is preliminary data.</text>
</comment>
<dbReference type="GO" id="GO:0008168">
    <property type="term" value="F:methyltransferase activity"/>
    <property type="evidence" value="ECO:0007669"/>
    <property type="project" value="InterPro"/>
</dbReference>
<reference evidence="2 3" key="1">
    <citation type="submission" date="2015-12" db="EMBL/GenBank/DDBJ databases">
        <title>Haloprofundus marisrubri gen. nov., sp. nov., an extremely halophilic archaeon isolated from the Discovery deep brine-seawater interface in the Red Sea.</title>
        <authorList>
            <person name="Zhang G."/>
            <person name="Stingl U."/>
            <person name="Rashid M."/>
        </authorList>
    </citation>
    <scope>NUCLEOTIDE SEQUENCE [LARGE SCALE GENOMIC DNA]</scope>
    <source>
        <strain evidence="2 3">SB9</strain>
    </source>
</reference>
<dbReference type="InterPro" id="IPR029063">
    <property type="entry name" value="SAM-dependent_MTases_sf"/>
</dbReference>
<keyword evidence="3" id="KW-1185">Reference proteome</keyword>
<dbReference type="SUPFAM" id="SSF53335">
    <property type="entry name" value="S-adenosyl-L-methionine-dependent methyltransferases"/>
    <property type="match status" value="1"/>
</dbReference>
<evidence type="ECO:0008006" key="4">
    <source>
        <dbReference type="Google" id="ProtNLM"/>
    </source>
</evidence>
<dbReference type="RefSeq" id="WP_058583411.1">
    <property type="nucleotide sequence ID" value="NZ_LOPU01000037.1"/>
</dbReference>
<dbReference type="OrthoDB" id="275473at2157"/>
<dbReference type="AlphaFoldDB" id="A0A0W1R537"/>
<feature type="region of interest" description="Disordered" evidence="1">
    <location>
        <begin position="1"/>
        <end position="21"/>
    </location>
</feature>
<dbReference type="GO" id="GO:0032259">
    <property type="term" value="P:methylation"/>
    <property type="evidence" value="ECO:0007669"/>
    <property type="project" value="InterPro"/>
</dbReference>
<organism evidence="2 3">
    <name type="scientific">Haloprofundus marisrubri</name>
    <dbReference type="NCBI Taxonomy" id="1514971"/>
    <lineage>
        <taxon>Archaea</taxon>
        <taxon>Methanobacteriati</taxon>
        <taxon>Methanobacteriota</taxon>
        <taxon>Stenosarchaea group</taxon>
        <taxon>Halobacteria</taxon>
        <taxon>Halobacteriales</taxon>
        <taxon>Haloferacaceae</taxon>
        <taxon>Haloprofundus</taxon>
    </lineage>
</organism>
<dbReference type="GO" id="GO:0003676">
    <property type="term" value="F:nucleic acid binding"/>
    <property type="evidence" value="ECO:0007669"/>
    <property type="project" value="InterPro"/>
</dbReference>
<dbReference type="Proteomes" id="UP000054387">
    <property type="component" value="Unassembled WGS sequence"/>
</dbReference>
<protein>
    <recommendedName>
        <fullName evidence="4">DNA modification methylase</fullName>
    </recommendedName>
</protein>
<proteinExistence type="predicted"/>
<gene>
    <name evidence="2" type="ORF">AUR64_01770</name>
</gene>
<dbReference type="InterPro" id="IPR002052">
    <property type="entry name" value="DNA_methylase_N6_adenine_CS"/>
</dbReference>
<evidence type="ECO:0000256" key="1">
    <source>
        <dbReference type="SAM" id="MobiDB-lite"/>
    </source>
</evidence>
<evidence type="ECO:0000313" key="3">
    <source>
        <dbReference type="Proteomes" id="UP000054387"/>
    </source>
</evidence>
<dbReference type="EMBL" id="LOPU01000037">
    <property type="protein sequence ID" value="KTG07984.1"/>
    <property type="molecule type" value="Genomic_DNA"/>
</dbReference>
<evidence type="ECO:0000313" key="2">
    <source>
        <dbReference type="EMBL" id="KTG07984.1"/>
    </source>
</evidence>
<dbReference type="PROSITE" id="PS00092">
    <property type="entry name" value="N6_MTASE"/>
    <property type="match status" value="1"/>
</dbReference>
<name>A0A0W1R537_9EURY</name>
<accession>A0A0W1R537</accession>
<dbReference type="Gene3D" id="3.40.50.150">
    <property type="entry name" value="Vaccinia Virus protein VP39"/>
    <property type="match status" value="1"/>
</dbReference>